<dbReference type="SMART" id="SM00530">
    <property type="entry name" value="HTH_XRE"/>
    <property type="match status" value="1"/>
</dbReference>
<reference evidence="2 3" key="1">
    <citation type="submission" date="2019-09" db="EMBL/GenBank/DDBJ databases">
        <authorList>
            <person name="Kevbrin V."/>
            <person name="Grouzdev D.S."/>
        </authorList>
    </citation>
    <scope>NUCLEOTIDE SEQUENCE [LARGE SCALE GENOMIC DNA]</scope>
    <source>
        <strain evidence="2 3">G-192</strain>
    </source>
</reference>
<protein>
    <submittedName>
        <fullName evidence="2">Helix-turn-helix domain-containing protein</fullName>
    </submittedName>
</protein>
<dbReference type="GO" id="GO:0003677">
    <property type="term" value="F:DNA binding"/>
    <property type="evidence" value="ECO:0007669"/>
    <property type="project" value="InterPro"/>
</dbReference>
<dbReference type="InterPro" id="IPR010982">
    <property type="entry name" value="Lambda_DNA-bd_dom_sf"/>
</dbReference>
<dbReference type="CDD" id="cd00093">
    <property type="entry name" value="HTH_XRE"/>
    <property type="match status" value="1"/>
</dbReference>
<evidence type="ECO:0000259" key="1">
    <source>
        <dbReference type="PROSITE" id="PS50943"/>
    </source>
</evidence>
<dbReference type="InterPro" id="IPR001387">
    <property type="entry name" value="Cro/C1-type_HTH"/>
</dbReference>
<gene>
    <name evidence="2" type="ORF">F1654_07260</name>
</gene>
<dbReference type="PROSITE" id="PS50943">
    <property type="entry name" value="HTH_CROC1"/>
    <property type="match status" value="1"/>
</dbReference>
<dbReference type="Proteomes" id="UP000325122">
    <property type="component" value="Unassembled WGS sequence"/>
</dbReference>
<organism evidence="2 3">
    <name type="scientific">Alkalicaulis satelles</name>
    <dbReference type="NCBI Taxonomy" id="2609175"/>
    <lineage>
        <taxon>Bacteria</taxon>
        <taxon>Pseudomonadati</taxon>
        <taxon>Pseudomonadota</taxon>
        <taxon>Alphaproteobacteria</taxon>
        <taxon>Maricaulales</taxon>
        <taxon>Maricaulaceae</taxon>
        <taxon>Alkalicaulis</taxon>
    </lineage>
</organism>
<dbReference type="Gene3D" id="1.10.260.40">
    <property type="entry name" value="lambda repressor-like DNA-binding domains"/>
    <property type="match status" value="1"/>
</dbReference>
<evidence type="ECO:0000313" key="2">
    <source>
        <dbReference type="EMBL" id="KAA5803593.1"/>
    </source>
</evidence>
<evidence type="ECO:0000313" key="3">
    <source>
        <dbReference type="Proteomes" id="UP000325122"/>
    </source>
</evidence>
<keyword evidence="3" id="KW-1185">Reference proteome</keyword>
<comment type="caution">
    <text evidence="2">The sequence shown here is derived from an EMBL/GenBank/DDBJ whole genome shotgun (WGS) entry which is preliminary data.</text>
</comment>
<dbReference type="EMBL" id="VWOJ01000002">
    <property type="protein sequence ID" value="KAA5803593.1"/>
    <property type="molecule type" value="Genomic_DNA"/>
</dbReference>
<dbReference type="SUPFAM" id="SSF47413">
    <property type="entry name" value="lambda repressor-like DNA-binding domains"/>
    <property type="match status" value="1"/>
</dbReference>
<sequence>MSELQTRFGRLVAAHRRRVGMTQQQLAEAVDASVYMISKIESGASGTRFAMIERLSSALEIDPAELFTADLPRSALQQSGYGRISRQLLELEPDELEWIGGVIEAALKSRRKS</sequence>
<dbReference type="AlphaFoldDB" id="A0A5M6ZFS1"/>
<proteinExistence type="predicted"/>
<feature type="domain" description="HTH cro/C1-type" evidence="1">
    <location>
        <begin position="12"/>
        <end position="66"/>
    </location>
</feature>
<dbReference type="Pfam" id="PF13560">
    <property type="entry name" value="HTH_31"/>
    <property type="match status" value="1"/>
</dbReference>
<name>A0A5M6ZFS1_9PROT</name>
<accession>A0A5M6ZFS1</accession>
<dbReference type="RefSeq" id="WP_150022861.1">
    <property type="nucleotide sequence ID" value="NZ_VWOJ01000002.1"/>
</dbReference>